<protein>
    <submittedName>
        <fullName evidence="3">DsrE family protein</fullName>
    </submittedName>
</protein>
<dbReference type="Pfam" id="PF02635">
    <property type="entry name" value="DsrE"/>
    <property type="match status" value="1"/>
</dbReference>
<reference evidence="3" key="1">
    <citation type="submission" date="2021-11" db="EMBL/GenBank/DDBJ databases">
        <title>Genome sequence.</title>
        <authorList>
            <person name="Sun Q."/>
        </authorList>
    </citation>
    <scope>NUCLEOTIDE SEQUENCE</scope>
    <source>
        <strain evidence="3">JC740</strain>
    </source>
</reference>
<comment type="caution">
    <text evidence="3">The sequence shown here is derived from an EMBL/GenBank/DDBJ whole genome shotgun (WGS) entry which is preliminary data.</text>
</comment>
<dbReference type="Proteomes" id="UP001430306">
    <property type="component" value="Unassembled WGS sequence"/>
</dbReference>
<dbReference type="EMBL" id="JAJKFW010000022">
    <property type="protein sequence ID" value="MCC9642904.1"/>
    <property type="molecule type" value="Genomic_DNA"/>
</dbReference>
<dbReference type="PANTHER" id="PTHR37691">
    <property type="entry name" value="BLR3518 PROTEIN"/>
    <property type="match status" value="1"/>
</dbReference>
<dbReference type="InterPro" id="IPR003787">
    <property type="entry name" value="Sulphur_relay_DsrE/F-like"/>
</dbReference>
<dbReference type="InterPro" id="IPR027396">
    <property type="entry name" value="DsrEFH-like"/>
</dbReference>
<dbReference type="RefSeq" id="WP_230273854.1">
    <property type="nucleotide sequence ID" value="NZ_JAJKFW010000022.1"/>
</dbReference>
<evidence type="ECO:0000256" key="2">
    <source>
        <dbReference type="SAM" id="SignalP"/>
    </source>
</evidence>
<organism evidence="3 4">
    <name type="scientific">Rhodopirellula halodulae</name>
    <dbReference type="NCBI Taxonomy" id="2894198"/>
    <lineage>
        <taxon>Bacteria</taxon>
        <taxon>Pseudomonadati</taxon>
        <taxon>Planctomycetota</taxon>
        <taxon>Planctomycetia</taxon>
        <taxon>Pirellulales</taxon>
        <taxon>Pirellulaceae</taxon>
        <taxon>Rhodopirellula</taxon>
    </lineage>
</organism>
<keyword evidence="4" id="KW-1185">Reference proteome</keyword>
<gene>
    <name evidence="3" type="ORF">LOC71_11505</name>
</gene>
<name>A0ABS8NH74_9BACT</name>
<dbReference type="SUPFAM" id="SSF75169">
    <property type="entry name" value="DsrEFH-like"/>
    <property type="match status" value="1"/>
</dbReference>
<evidence type="ECO:0000256" key="1">
    <source>
        <dbReference type="SAM" id="MobiDB-lite"/>
    </source>
</evidence>
<dbReference type="PANTHER" id="PTHR37691:SF1">
    <property type="entry name" value="BLR3518 PROTEIN"/>
    <property type="match status" value="1"/>
</dbReference>
<feature type="compositionally biased region" description="Gly residues" evidence="1">
    <location>
        <begin position="30"/>
        <end position="56"/>
    </location>
</feature>
<sequence>MNTPLRFSILLLSTLLLSVPSAAQENTPGFRGGRGPGFGQGMGRGPRGGRGMGPGRAAGNESPRADNQHGHDERHDADHEVFQYLLQNHDKIKRTVKELPNGVETLTQSDVPDIADKIKEHVHWMEDRIENTNPIRMRDPLFAELFQHTDKIQMRHEETETGVRVIETSDDPYVADLIQAHAKVVSGFVERGFAEAMKNHAVPGKPDRDFKTTATPAIAGVGEIVRLPDAAQQPRPGTKLLVDLTRGADPNDVNPALKKLAKYLNIWAGAGEEPASLQLAVVFHGDATLVVLEPGAYAANFQTDDNPNLSLLRQLHEAGVDMYVCGQSLISSGGQPDEVVVFVETAVSAVTSVANLQADGFAYLPLGN</sequence>
<keyword evidence="2" id="KW-0732">Signal</keyword>
<accession>A0ABS8NH74</accession>
<feature type="signal peptide" evidence="2">
    <location>
        <begin position="1"/>
        <end position="23"/>
    </location>
</feature>
<evidence type="ECO:0000313" key="4">
    <source>
        <dbReference type="Proteomes" id="UP001430306"/>
    </source>
</evidence>
<feature type="region of interest" description="Disordered" evidence="1">
    <location>
        <begin position="25"/>
        <end position="74"/>
    </location>
</feature>
<evidence type="ECO:0000313" key="3">
    <source>
        <dbReference type="EMBL" id="MCC9642904.1"/>
    </source>
</evidence>
<dbReference type="Gene3D" id="3.40.1260.10">
    <property type="entry name" value="DsrEFH-like"/>
    <property type="match status" value="1"/>
</dbReference>
<proteinExistence type="predicted"/>
<feature type="compositionally biased region" description="Basic and acidic residues" evidence="1">
    <location>
        <begin position="63"/>
        <end position="74"/>
    </location>
</feature>
<feature type="chain" id="PRO_5045286332" evidence="2">
    <location>
        <begin position="24"/>
        <end position="368"/>
    </location>
</feature>